<dbReference type="Gene3D" id="3.40.190.290">
    <property type="match status" value="1"/>
</dbReference>
<dbReference type="PROSITE" id="PS50931">
    <property type="entry name" value="HTH_LYSR"/>
    <property type="match status" value="1"/>
</dbReference>
<comment type="similarity">
    <text evidence="1">Belongs to the LysR transcriptional regulatory family.</text>
</comment>
<feature type="domain" description="HTH lysR-type" evidence="5">
    <location>
        <begin position="1"/>
        <end position="58"/>
    </location>
</feature>
<protein>
    <submittedName>
        <fullName evidence="6">LysR family transcriptional regulator</fullName>
    </submittedName>
</protein>
<dbReference type="KEGG" id="lit:FPZ52_14660"/>
<evidence type="ECO:0000256" key="1">
    <source>
        <dbReference type="ARBA" id="ARBA00009437"/>
    </source>
</evidence>
<dbReference type="GO" id="GO:0003700">
    <property type="term" value="F:DNA-binding transcription factor activity"/>
    <property type="evidence" value="ECO:0007669"/>
    <property type="project" value="InterPro"/>
</dbReference>
<gene>
    <name evidence="6" type="ORF">FPZ52_14660</name>
</gene>
<dbReference type="OrthoDB" id="9787460at2"/>
<keyword evidence="3" id="KW-0238">DNA-binding</keyword>
<dbReference type="Proteomes" id="UP000318483">
    <property type="component" value="Plasmid unnamed2"/>
</dbReference>
<dbReference type="SUPFAM" id="SSF53850">
    <property type="entry name" value="Periplasmic binding protein-like II"/>
    <property type="match status" value="1"/>
</dbReference>
<dbReference type="Pfam" id="PF03466">
    <property type="entry name" value="LysR_substrate"/>
    <property type="match status" value="1"/>
</dbReference>
<proteinExistence type="inferred from homology"/>
<evidence type="ECO:0000256" key="2">
    <source>
        <dbReference type="ARBA" id="ARBA00023015"/>
    </source>
</evidence>
<dbReference type="Gene3D" id="1.10.10.10">
    <property type="entry name" value="Winged helix-like DNA-binding domain superfamily/Winged helix DNA-binding domain"/>
    <property type="match status" value="1"/>
</dbReference>
<dbReference type="GO" id="GO:0006351">
    <property type="term" value="P:DNA-templated transcription"/>
    <property type="evidence" value="ECO:0007669"/>
    <property type="project" value="TreeGrafter"/>
</dbReference>
<dbReference type="EMBL" id="CP042263">
    <property type="protein sequence ID" value="QDY70938.1"/>
    <property type="molecule type" value="Genomic_DNA"/>
</dbReference>
<dbReference type="InterPro" id="IPR058163">
    <property type="entry name" value="LysR-type_TF_proteobact-type"/>
</dbReference>
<dbReference type="RefSeq" id="WP_146366354.1">
    <property type="nucleotide sequence ID" value="NZ_CP042263.1"/>
</dbReference>
<evidence type="ECO:0000256" key="4">
    <source>
        <dbReference type="ARBA" id="ARBA00023163"/>
    </source>
</evidence>
<evidence type="ECO:0000313" key="7">
    <source>
        <dbReference type="Proteomes" id="UP000318483"/>
    </source>
</evidence>
<sequence length="293" mass="32551">MNWDDARLFLAVARSGQMLSAARSLGINQATLSRRMRVLEDSLQVRLLDRHPQGCHLTDEGRALMARLERAETEFLQAEGEIGGTARDVAGTVRIGAPDGFGTAFLAPRLPQFIQQYPQMSVQLVPVPRSFSLSQREADIAVMVGRPEQGQLIGRKLTDYSLSLYAADSYLANAPALAAPDDLRDHMLVGYVHDLIYASALGFTERFWRGWRSRIEVASALGQQEVVRAGGGVGVLHDYLVTPQMGLRRVLPELTVTLSYWLVYHPSLRGVRRVQVMADFLKDICHNIHVTSN</sequence>
<keyword evidence="7" id="KW-1185">Reference proteome</keyword>
<dbReference type="InterPro" id="IPR036388">
    <property type="entry name" value="WH-like_DNA-bd_sf"/>
</dbReference>
<keyword evidence="2" id="KW-0805">Transcription regulation</keyword>
<evidence type="ECO:0000259" key="5">
    <source>
        <dbReference type="PROSITE" id="PS50931"/>
    </source>
</evidence>
<evidence type="ECO:0000256" key="3">
    <source>
        <dbReference type="ARBA" id="ARBA00023125"/>
    </source>
</evidence>
<dbReference type="AlphaFoldDB" id="A0A5B8J2D1"/>
<dbReference type="InterPro" id="IPR005119">
    <property type="entry name" value="LysR_subst-bd"/>
</dbReference>
<dbReference type="PANTHER" id="PTHR30537">
    <property type="entry name" value="HTH-TYPE TRANSCRIPTIONAL REGULATOR"/>
    <property type="match status" value="1"/>
</dbReference>
<dbReference type="InterPro" id="IPR036390">
    <property type="entry name" value="WH_DNA-bd_sf"/>
</dbReference>
<dbReference type="InterPro" id="IPR000847">
    <property type="entry name" value="LysR_HTH_N"/>
</dbReference>
<dbReference type="PANTHER" id="PTHR30537:SF3">
    <property type="entry name" value="TRANSCRIPTIONAL REGULATORY PROTEIN"/>
    <property type="match status" value="1"/>
</dbReference>
<organism evidence="6 7">
    <name type="scientific">Qingshengfaniella alkalisoli</name>
    <dbReference type="NCBI Taxonomy" id="2599296"/>
    <lineage>
        <taxon>Bacteria</taxon>
        <taxon>Pseudomonadati</taxon>
        <taxon>Pseudomonadota</taxon>
        <taxon>Alphaproteobacteria</taxon>
        <taxon>Rhodobacterales</taxon>
        <taxon>Paracoccaceae</taxon>
        <taxon>Qingshengfaniella</taxon>
    </lineage>
</organism>
<reference evidence="6 7" key="1">
    <citation type="submission" date="2019-07" db="EMBL/GenBank/DDBJ databases">
        <title>Litoreibacter alkalisoli sp. nov., isolated from saline-alkaline soil.</title>
        <authorList>
            <person name="Wang S."/>
            <person name="Xu L."/>
            <person name="Xing Y.-T."/>
            <person name="Sun J.-Q."/>
        </authorList>
    </citation>
    <scope>NUCLEOTIDE SEQUENCE [LARGE SCALE GENOMIC DNA]</scope>
    <source>
        <strain evidence="6 7">LN3S51</strain>
        <plasmid evidence="6 7">unnamed2</plasmid>
    </source>
</reference>
<name>A0A5B8J2D1_9RHOB</name>
<accession>A0A5B8J2D1</accession>
<dbReference type="Pfam" id="PF00126">
    <property type="entry name" value="HTH_1"/>
    <property type="match status" value="1"/>
</dbReference>
<keyword evidence="6" id="KW-0614">Plasmid</keyword>
<keyword evidence="4" id="KW-0804">Transcription</keyword>
<geneLocation type="plasmid" evidence="6 7">
    <name>unnamed2</name>
</geneLocation>
<dbReference type="SUPFAM" id="SSF46785">
    <property type="entry name" value="Winged helix' DNA-binding domain"/>
    <property type="match status" value="1"/>
</dbReference>
<dbReference type="GO" id="GO:0043565">
    <property type="term" value="F:sequence-specific DNA binding"/>
    <property type="evidence" value="ECO:0007669"/>
    <property type="project" value="TreeGrafter"/>
</dbReference>
<evidence type="ECO:0000313" key="6">
    <source>
        <dbReference type="EMBL" id="QDY70938.1"/>
    </source>
</evidence>